<proteinExistence type="predicted"/>
<evidence type="ECO:0000256" key="5">
    <source>
        <dbReference type="ARBA" id="ARBA00023136"/>
    </source>
</evidence>
<feature type="transmembrane region" description="Helical" evidence="6">
    <location>
        <begin position="60"/>
        <end position="76"/>
    </location>
</feature>
<keyword evidence="5 6" id="KW-0472">Membrane</keyword>
<dbReference type="GO" id="GO:0005886">
    <property type="term" value="C:plasma membrane"/>
    <property type="evidence" value="ECO:0007669"/>
    <property type="project" value="UniProtKB-SubCell"/>
</dbReference>
<evidence type="ECO:0000256" key="1">
    <source>
        <dbReference type="ARBA" id="ARBA00004651"/>
    </source>
</evidence>
<reference evidence="7" key="1">
    <citation type="submission" date="2024-05" db="EMBL/GenBank/DDBJ databases">
        <authorList>
            <person name="Kim S."/>
            <person name="Heo J."/>
            <person name="Choi H."/>
            <person name="Choi Y."/>
            <person name="Kwon S.-W."/>
            <person name="Kim Y."/>
        </authorList>
    </citation>
    <scope>NUCLEOTIDE SEQUENCE</scope>
    <source>
        <strain evidence="7">KACC 23698</strain>
    </source>
</reference>
<sequence length="77" mass="8147">MNSVWIELLLLLGVSALVLAAGLPRVLTNGIIVAVLLAKARLVSLEFLGLRSSPVSWRRALAAGFIIVGSFAFITTV</sequence>
<keyword evidence="4 6" id="KW-1133">Transmembrane helix</keyword>
<evidence type="ECO:0000256" key="2">
    <source>
        <dbReference type="ARBA" id="ARBA00022475"/>
    </source>
</evidence>
<dbReference type="AlphaFoldDB" id="A0AAU7JJ79"/>
<evidence type="ECO:0000256" key="3">
    <source>
        <dbReference type="ARBA" id="ARBA00022692"/>
    </source>
</evidence>
<name>A0AAU7JJ79_9HYPH</name>
<keyword evidence="3 6" id="KW-0812">Transmembrane</keyword>
<gene>
    <name evidence="7" type="ORF">ABEG18_05420</name>
</gene>
<dbReference type="InterPro" id="IPR005171">
    <property type="entry name" value="Cyt_c_oxidase_su4_prok"/>
</dbReference>
<evidence type="ECO:0000256" key="4">
    <source>
        <dbReference type="ARBA" id="ARBA00022989"/>
    </source>
</evidence>
<organism evidence="7">
    <name type="scientific">Alsobacter sp. KACC 23698</name>
    <dbReference type="NCBI Taxonomy" id="3149229"/>
    <lineage>
        <taxon>Bacteria</taxon>
        <taxon>Pseudomonadati</taxon>
        <taxon>Pseudomonadota</taxon>
        <taxon>Alphaproteobacteria</taxon>
        <taxon>Hyphomicrobiales</taxon>
        <taxon>Alsobacteraceae</taxon>
        <taxon>Alsobacter</taxon>
    </lineage>
</organism>
<dbReference type="RefSeq" id="WP_406857075.1">
    <property type="nucleotide sequence ID" value="NZ_CP157484.1"/>
</dbReference>
<dbReference type="Pfam" id="PF03626">
    <property type="entry name" value="COX4_pro"/>
    <property type="match status" value="1"/>
</dbReference>
<evidence type="ECO:0000313" key="7">
    <source>
        <dbReference type="EMBL" id="XBO40220.1"/>
    </source>
</evidence>
<keyword evidence="2" id="KW-1003">Cell membrane</keyword>
<protein>
    <submittedName>
        <fullName evidence="7">Cytochrome C oxidase subunit IV family protein</fullName>
    </submittedName>
</protein>
<accession>A0AAU7JJ79</accession>
<comment type="subcellular location">
    <subcellularLocation>
        <location evidence="1">Cell membrane</location>
        <topology evidence="1">Multi-pass membrane protein</topology>
    </subcellularLocation>
</comment>
<evidence type="ECO:0000256" key="6">
    <source>
        <dbReference type="SAM" id="Phobius"/>
    </source>
</evidence>
<dbReference type="EMBL" id="CP157484">
    <property type="protein sequence ID" value="XBO40220.1"/>
    <property type="molecule type" value="Genomic_DNA"/>
</dbReference>